<protein>
    <recommendedName>
        <fullName evidence="1">Reverse transcriptase domain-containing protein</fullName>
    </recommendedName>
</protein>
<dbReference type="InterPro" id="IPR000477">
    <property type="entry name" value="RT_dom"/>
</dbReference>
<feature type="domain" description="Reverse transcriptase" evidence="1">
    <location>
        <begin position="1"/>
        <end position="236"/>
    </location>
</feature>
<sequence>MTNNHPECPVIYFLFKTHKSEKEDILQANENKLKTRPIISACDCPTDRVSWLITSTLTPLLKEIPAHLTNTVQLLRDIEDVDLHDARMESFDVESLYTNTNNDAVVECLFQLLAKNLNSINLLGITPSDLKQLTLACLRCNIFRFRGENYKQIRGLAMGNRLAPLLAITYMDSVERRCIIRDVVLYRRYIDDILIITKEDKCMDSIFSLMNSRTEEIKFTREAPNEEGWLPFLDVE</sequence>
<reference evidence="2 3" key="1">
    <citation type="submission" date="2018-11" db="EMBL/GenBank/DDBJ databases">
        <authorList>
            <consortium name="Pathogen Informatics"/>
        </authorList>
    </citation>
    <scope>NUCLEOTIDE SEQUENCE [LARGE SCALE GENOMIC DNA]</scope>
</reference>
<dbReference type="Pfam" id="PF00078">
    <property type="entry name" value="RVT_1"/>
    <property type="match status" value="1"/>
</dbReference>
<proteinExistence type="predicted"/>
<dbReference type="OrthoDB" id="5859040at2759"/>
<dbReference type="PROSITE" id="PS50878">
    <property type="entry name" value="RT_POL"/>
    <property type="match status" value="1"/>
</dbReference>
<dbReference type="PANTHER" id="PTHR21301">
    <property type="entry name" value="REVERSE TRANSCRIPTASE"/>
    <property type="match status" value="1"/>
</dbReference>
<gene>
    <name evidence="2" type="ORF">ASIM_LOCUS4288</name>
</gene>
<evidence type="ECO:0000313" key="2">
    <source>
        <dbReference type="EMBL" id="VDK23520.1"/>
    </source>
</evidence>
<organism evidence="2 3">
    <name type="scientific">Anisakis simplex</name>
    <name type="common">Herring worm</name>
    <dbReference type="NCBI Taxonomy" id="6269"/>
    <lineage>
        <taxon>Eukaryota</taxon>
        <taxon>Metazoa</taxon>
        <taxon>Ecdysozoa</taxon>
        <taxon>Nematoda</taxon>
        <taxon>Chromadorea</taxon>
        <taxon>Rhabditida</taxon>
        <taxon>Spirurina</taxon>
        <taxon>Ascaridomorpha</taxon>
        <taxon>Ascaridoidea</taxon>
        <taxon>Anisakidae</taxon>
        <taxon>Anisakis</taxon>
        <taxon>Anisakis simplex complex</taxon>
    </lineage>
</organism>
<accession>A0A3P6NXX1</accession>
<dbReference type="EMBL" id="UYRR01007352">
    <property type="protein sequence ID" value="VDK23520.1"/>
    <property type="molecule type" value="Genomic_DNA"/>
</dbReference>
<dbReference type="Proteomes" id="UP000267096">
    <property type="component" value="Unassembled WGS sequence"/>
</dbReference>
<dbReference type="AlphaFoldDB" id="A0A3P6NXX1"/>
<name>A0A3P6NXX1_ANISI</name>
<evidence type="ECO:0000313" key="3">
    <source>
        <dbReference type="Proteomes" id="UP000267096"/>
    </source>
</evidence>
<dbReference type="PANTHER" id="PTHR21301:SF10">
    <property type="entry name" value="REVERSE TRANSCRIPTASE DOMAIN-CONTAINING PROTEIN"/>
    <property type="match status" value="1"/>
</dbReference>
<evidence type="ECO:0000259" key="1">
    <source>
        <dbReference type="PROSITE" id="PS50878"/>
    </source>
</evidence>
<keyword evidence="3" id="KW-1185">Reference proteome</keyword>